<dbReference type="EMBL" id="JAGEUA010000008">
    <property type="protein sequence ID" value="KAL0967843.1"/>
    <property type="molecule type" value="Genomic_DNA"/>
</dbReference>
<comment type="caution">
    <text evidence="2">The sequence shown here is derived from an EMBL/GenBank/DDBJ whole genome shotgun (WGS) entry which is preliminary data.</text>
</comment>
<feature type="region of interest" description="Disordered" evidence="1">
    <location>
        <begin position="1"/>
        <end position="55"/>
    </location>
</feature>
<reference evidence="2 3" key="1">
    <citation type="submission" date="2024-06" db="EMBL/GenBank/DDBJ databases">
        <authorList>
            <person name="Pan Q."/>
            <person name="Wen M."/>
            <person name="Jouanno E."/>
            <person name="Zahm M."/>
            <person name="Klopp C."/>
            <person name="Cabau C."/>
            <person name="Louis A."/>
            <person name="Berthelot C."/>
            <person name="Parey E."/>
            <person name="Roest Crollius H."/>
            <person name="Montfort J."/>
            <person name="Robinson-Rechavi M."/>
            <person name="Bouchez O."/>
            <person name="Lampietro C."/>
            <person name="Lopez Roques C."/>
            <person name="Donnadieu C."/>
            <person name="Postlethwait J."/>
            <person name="Bobe J."/>
            <person name="Verreycken H."/>
            <person name="Guiguen Y."/>
        </authorList>
    </citation>
    <scope>NUCLEOTIDE SEQUENCE [LARGE SCALE GENOMIC DNA]</scope>
    <source>
        <strain evidence="2">Up_M1</strain>
        <tissue evidence="2">Testis</tissue>
    </source>
</reference>
<evidence type="ECO:0000313" key="3">
    <source>
        <dbReference type="Proteomes" id="UP001557470"/>
    </source>
</evidence>
<feature type="compositionally biased region" description="Acidic residues" evidence="1">
    <location>
        <begin position="1"/>
        <end position="11"/>
    </location>
</feature>
<gene>
    <name evidence="2" type="ORF">UPYG_G00258060</name>
</gene>
<name>A0ABD0WYU4_UMBPY</name>
<dbReference type="AlphaFoldDB" id="A0ABD0WYU4"/>
<evidence type="ECO:0000256" key="1">
    <source>
        <dbReference type="SAM" id="MobiDB-lite"/>
    </source>
</evidence>
<sequence length="139" mass="15093">MSNVESAEEETLLAKRTSKRPSKFAFSSDEDENFVEQSLGKSKKSKDTASGSTTVSDSGILQSIALMQEMLSVVMQRLDALTAIQQETLHQFSQVGGARQGCGPDTRGSCCLGGNTKRASGLQKEIDTPSQSDWWCQPR</sequence>
<evidence type="ECO:0000313" key="2">
    <source>
        <dbReference type="EMBL" id="KAL0967843.1"/>
    </source>
</evidence>
<accession>A0ABD0WYU4</accession>
<protein>
    <submittedName>
        <fullName evidence="2">Uncharacterized protein</fullName>
    </submittedName>
</protein>
<proteinExistence type="predicted"/>
<dbReference type="Proteomes" id="UP001557470">
    <property type="component" value="Unassembled WGS sequence"/>
</dbReference>
<keyword evidence="3" id="KW-1185">Reference proteome</keyword>
<organism evidence="2 3">
    <name type="scientific">Umbra pygmaea</name>
    <name type="common">Eastern mudminnow</name>
    <dbReference type="NCBI Taxonomy" id="75934"/>
    <lineage>
        <taxon>Eukaryota</taxon>
        <taxon>Metazoa</taxon>
        <taxon>Chordata</taxon>
        <taxon>Craniata</taxon>
        <taxon>Vertebrata</taxon>
        <taxon>Euteleostomi</taxon>
        <taxon>Actinopterygii</taxon>
        <taxon>Neopterygii</taxon>
        <taxon>Teleostei</taxon>
        <taxon>Protacanthopterygii</taxon>
        <taxon>Esociformes</taxon>
        <taxon>Umbridae</taxon>
        <taxon>Umbra</taxon>
    </lineage>
</organism>